<protein>
    <submittedName>
        <fullName evidence="2">Uncharacterized protein</fullName>
    </submittedName>
</protein>
<evidence type="ECO:0000313" key="3">
    <source>
        <dbReference type="Proteomes" id="UP001154322"/>
    </source>
</evidence>
<keyword evidence="3" id="KW-1185">Reference proteome</keyword>
<proteinExistence type="predicted"/>
<feature type="transmembrane region" description="Helical" evidence="1">
    <location>
        <begin position="17"/>
        <end position="36"/>
    </location>
</feature>
<keyword evidence="1" id="KW-0812">Transmembrane</keyword>
<gene>
    <name evidence="2" type="ORF">WJ0W_001827</name>
</gene>
<dbReference type="RefSeq" id="WP_261944799.1">
    <property type="nucleotide sequence ID" value="NZ_AP031292.1"/>
</dbReference>
<dbReference type="EMBL" id="CALYLO010000002">
    <property type="protein sequence ID" value="CAH8244596.1"/>
    <property type="molecule type" value="Genomic_DNA"/>
</dbReference>
<name>A0ABM9FZ93_9BACL</name>
<evidence type="ECO:0000256" key="1">
    <source>
        <dbReference type="SAM" id="Phobius"/>
    </source>
</evidence>
<keyword evidence="1" id="KW-0472">Membrane</keyword>
<organism evidence="2 3">
    <name type="scientific">Paenibacillus melissococcoides</name>
    <dbReference type="NCBI Taxonomy" id="2912268"/>
    <lineage>
        <taxon>Bacteria</taxon>
        <taxon>Bacillati</taxon>
        <taxon>Bacillota</taxon>
        <taxon>Bacilli</taxon>
        <taxon>Bacillales</taxon>
        <taxon>Paenibacillaceae</taxon>
        <taxon>Paenibacillus</taxon>
    </lineage>
</organism>
<accession>A0ABM9FZ93</accession>
<comment type="caution">
    <text evidence="2">The sequence shown here is derived from an EMBL/GenBank/DDBJ whole genome shotgun (WGS) entry which is preliminary data.</text>
</comment>
<sequence>MTDTYLQYPMKRCNRNFLVSNLILMVVVILLCSGSFRTIHNYMNGPFEVEGEQLLSVVDPDDVYQFYVRFQADTIYEPIAEQVEWMTAFHGMMRSDEEAVYKYSLAQLKDHVIIIRHNVDEPIDGR</sequence>
<keyword evidence="1" id="KW-1133">Transmembrane helix</keyword>
<dbReference type="Proteomes" id="UP001154322">
    <property type="component" value="Unassembled WGS sequence"/>
</dbReference>
<evidence type="ECO:0000313" key="2">
    <source>
        <dbReference type="EMBL" id="CAH8244596.1"/>
    </source>
</evidence>
<reference evidence="2" key="1">
    <citation type="submission" date="2022-06" db="EMBL/GenBank/DDBJ databases">
        <authorList>
            <person name="Dietemann V."/>
            <person name="Ory F."/>
            <person name="Dainat B."/>
            <person name="Oberhansli S."/>
        </authorList>
    </citation>
    <scope>NUCLEOTIDE SEQUENCE</scope>
    <source>
        <strain evidence="2">Ena-SAMPLE-TAB-26-04-2022-14:26:32:270-5432</strain>
    </source>
</reference>